<feature type="domain" description="Laminin G" evidence="2">
    <location>
        <begin position="1"/>
        <end position="188"/>
    </location>
</feature>
<evidence type="ECO:0000256" key="1">
    <source>
        <dbReference type="PROSITE-ProRule" id="PRU00122"/>
    </source>
</evidence>
<dbReference type="Proteomes" id="UP001142489">
    <property type="component" value="Unassembled WGS sequence"/>
</dbReference>
<keyword evidence="4" id="KW-1185">Reference proteome</keyword>
<dbReference type="InterPro" id="IPR013320">
    <property type="entry name" value="ConA-like_dom_sf"/>
</dbReference>
<reference evidence="3" key="1">
    <citation type="journal article" date="2023" name="DNA Res.">
        <title>Chromosome-level genome assembly of Phrynocephalus forsythii using third-generation DNA sequencing and Hi-C analysis.</title>
        <authorList>
            <person name="Qi Y."/>
            <person name="Zhao W."/>
            <person name="Zhao Y."/>
            <person name="Niu C."/>
            <person name="Cao S."/>
            <person name="Zhang Y."/>
        </authorList>
    </citation>
    <scope>NUCLEOTIDE SEQUENCE</scope>
    <source>
        <tissue evidence="3">Muscle</tissue>
    </source>
</reference>
<accession>A0A9Q0Y3L0</accession>
<dbReference type="AlphaFoldDB" id="A0A9Q0Y3L0"/>
<dbReference type="Gene3D" id="2.60.120.200">
    <property type="match status" value="1"/>
</dbReference>
<organism evidence="3 4">
    <name type="scientific">Phrynocephalus forsythii</name>
    <dbReference type="NCBI Taxonomy" id="171643"/>
    <lineage>
        <taxon>Eukaryota</taxon>
        <taxon>Metazoa</taxon>
        <taxon>Chordata</taxon>
        <taxon>Craniata</taxon>
        <taxon>Vertebrata</taxon>
        <taxon>Euteleostomi</taxon>
        <taxon>Lepidosauria</taxon>
        <taxon>Squamata</taxon>
        <taxon>Bifurcata</taxon>
        <taxon>Unidentata</taxon>
        <taxon>Episquamata</taxon>
        <taxon>Toxicofera</taxon>
        <taxon>Iguania</taxon>
        <taxon>Acrodonta</taxon>
        <taxon>Agamidae</taxon>
        <taxon>Agaminae</taxon>
        <taxon>Phrynocephalus</taxon>
    </lineage>
</organism>
<evidence type="ECO:0000313" key="3">
    <source>
        <dbReference type="EMBL" id="KAJ7341357.1"/>
    </source>
</evidence>
<evidence type="ECO:0000313" key="4">
    <source>
        <dbReference type="Proteomes" id="UP001142489"/>
    </source>
</evidence>
<dbReference type="CDD" id="cd00110">
    <property type="entry name" value="LamG"/>
    <property type="match status" value="1"/>
</dbReference>
<dbReference type="InterPro" id="IPR001791">
    <property type="entry name" value="Laminin_G"/>
</dbReference>
<comment type="caution">
    <text evidence="3">The sequence shown here is derived from an EMBL/GenBank/DDBJ whole genome shotgun (WGS) entry which is preliminary data.</text>
</comment>
<comment type="caution">
    <text evidence="1">Lacks conserved residue(s) required for the propagation of feature annotation.</text>
</comment>
<protein>
    <recommendedName>
        <fullName evidence="2">Laminin G domain-containing protein</fullName>
    </recommendedName>
</protein>
<dbReference type="SMART" id="SM00282">
    <property type="entry name" value="LamG"/>
    <property type="match status" value="1"/>
</dbReference>
<dbReference type="OrthoDB" id="9049130at2759"/>
<dbReference type="Pfam" id="PF02210">
    <property type="entry name" value="Laminin_G_2"/>
    <property type="match status" value="1"/>
</dbReference>
<name>A0A9Q0Y3L0_9SAUR</name>
<proteinExistence type="predicted"/>
<dbReference type="EMBL" id="JAPFRF010000002">
    <property type="protein sequence ID" value="KAJ7341357.1"/>
    <property type="molecule type" value="Genomic_DNA"/>
</dbReference>
<evidence type="ECO:0000259" key="2">
    <source>
        <dbReference type="PROSITE" id="PS50025"/>
    </source>
</evidence>
<feature type="non-terminal residue" evidence="3">
    <location>
        <position position="188"/>
    </location>
</feature>
<dbReference type="SUPFAM" id="SSF49899">
    <property type="entry name" value="Concanavalin A-like lectins/glucanases"/>
    <property type="match status" value="1"/>
</dbReference>
<dbReference type="PROSITE" id="PS50025">
    <property type="entry name" value="LAM_G_DOMAIN"/>
    <property type="match status" value="1"/>
</dbReference>
<gene>
    <name evidence="3" type="ORF">JRQ81_005361</name>
</gene>
<sequence>FSYIHYQENSYMEFQGFHLHPQNNISLEFQTTMSQGVLLYIEQNPRTVGHLFIQLYINNGFIQYQFACDVQEEIRNISTHVRVNDGKKYSVRIRQDLVRCEAEMTILGITTQKSTSNYHWSSLIWQATGPIFIGGLPHRYARKQVMYTYTTHSVRIIHPTEHLPEILYTWPFEDQHFKRMVAFEYNLL</sequence>